<dbReference type="OrthoDB" id="10250458at2759"/>
<name>A0A9W8DPI9_9FUNG</name>
<dbReference type="Pfam" id="PF08609">
    <property type="entry name" value="Fes1"/>
    <property type="match status" value="1"/>
</dbReference>
<dbReference type="InterPro" id="IPR016024">
    <property type="entry name" value="ARM-type_fold"/>
</dbReference>
<feature type="domain" description="Nucleotide exchange factor Fes1" evidence="4">
    <location>
        <begin position="1"/>
        <end position="94"/>
    </location>
</feature>
<evidence type="ECO:0000259" key="4">
    <source>
        <dbReference type="Pfam" id="PF08609"/>
    </source>
</evidence>
<dbReference type="GO" id="GO:0005783">
    <property type="term" value="C:endoplasmic reticulum"/>
    <property type="evidence" value="ECO:0007669"/>
    <property type="project" value="TreeGrafter"/>
</dbReference>
<evidence type="ECO:0000256" key="2">
    <source>
        <dbReference type="ARBA" id="ARBA00022737"/>
    </source>
</evidence>
<dbReference type="PANTHER" id="PTHR19316">
    <property type="entry name" value="PROTEIN FOLDING REGULATOR"/>
    <property type="match status" value="1"/>
</dbReference>
<dbReference type="Proteomes" id="UP001150538">
    <property type="component" value="Unassembled WGS sequence"/>
</dbReference>
<dbReference type="GO" id="GO:0000774">
    <property type="term" value="F:adenyl-nucleotide exchange factor activity"/>
    <property type="evidence" value="ECO:0007669"/>
    <property type="project" value="TreeGrafter"/>
</dbReference>
<dbReference type="AlphaFoldDB" id="A0A9W8DPI9"/>
<keyword evidence="6" id="KW-1185">Reference proteome</keyword>
<dbReference type="EMBL" id="JANBPU010000282">
    <property type="protein sequence ID" value="KAJ1913162.1"/>
    <property type="molecule type" value="Genomic_DNA"/>
</dbReference>
<gene>
    <name evidence="5" type="primary">FES1</name>
    <name evidence="5" type="ORF">H4219_005323</name>
</gene>
<protein>
    <submittedName>
        <fullName evidence="5">Hsp70 nucleotide exchange factor fes1</fullName>
    </submittedName>
</protein>
<evidence type="ECO:0000313" key="6">
    <source>
        <dbReference type="Proteomes" id="UP001150538"/>
    </source>
</evidence>
<feature type="region of interest" description="Disordered" evidence="3">
    <location>
        <begin position="13"/>
        <end position="34"/>
    </location>
</feature>
<evidence type="ECO:0000256" key="1">
    <source>
        <dbReference type="ARBA" id="ARBA00011045"/>
    </source>
</evidence>
<proteinExistence type="inferred from homology"/>
<accession>A0A9W8DPI9</accession>
<sequence length="329" mass="37096">MEELLKWSIMNMTKNEDAPARPANSEPPKKLDPKIIDHIIGKPVSQQMKECMDIIDGTNSTEGGENPQPTLKDKEIAFDDLEMFVENIDNASNLEPLELWPRIIKQLVSPEPSLRSAAAWVCGTAVQHNPNAQKAFKKHHGLKPILNVLENDSNTEAKSKAMYCLSSYVRTNPDGFNEFIGDKNEEGARGLVILKKNLSNFTRKYRSLRIKTLFLLQALIEESEDEALKPEERIRPDFAELVAKAGFMDCICQFVNTVSASDEPNSEIEIDPDYAEKALRLVALLCTREDTKSIVTSVNELPKAVEYLEKQFPETDLSDDEEKALEILF</sequence>
<dbReference type="InterPro" id="IPR011989">
    <property type="entry name" value="ARM-like"/>
</dbReference>
<comment type="similarity">
    <text evidence="1">Belongs to the FES1 family.</text>
</comment>
<dbReference type="InterPro" id="IPR050693">
    <property type="entry name" value="Hsp70_NEF-Inhibitors"/>
</dbReference>
<evidence type="ECO:0000256" key="3">
    <source>
        <dbReference type="SAM" id="MobiDB-lite"/>
    </source>
</evidence>
<organism evidence="5 6">
    <name type="scientific">Mycoemilia scoparia</name>
    <dbReference type="NCBI Taxonomy" id="417184"/>
    <lineage>
        <taxon>Eukaryota</taxon>
        <taxon>Fungi</taxon>
        <taxon>Fungi incertae sedis</taxon>
        <taxon>Zoopagomycota</taxon>
        <taxon>Kickxellomycotina</taxon>
        <taxon>Kickxellomycetes</taxon>
        <taxon>Kickxellales</taxon>
        <taxon>Kickxellaceae</taxon>
        <taxon>Mycoemilia</taxon>
    </lineage>
</organism>
<dbReference type="InterPro" id="IPR013918">
    <property type="entry name" value="Nucleotide_exch_fac_Fes1"/>
</dbReference>
<reference evidence="5" key="1">
    <citation type="submission" date="2022-07" db="EMBL/GenBank/DDBJ databases">
        <title>Phylogenomic reconstructions and comparative analyses of Kickxellomycotina fungi.</title>
        <authorList>
            <person name="Reynolds N.K."/>
            <person name="Stajich J.E."/>
            <person name="Barry K."/>
            <person name="Grigoriev I.V."/>
            <person name="Crous P."/>
            <person name="Smith M.E."/>
        </authorList>
    </citation>
    <scope>NUCLEOTIDE SEQUENCE</scope>
    <source>
        <strain evidence="5">NBRC 100468</strain>
    </source>
</reference>
<dbReference type="SUPFAM" id="SSF48371">
    <property type="entry name" value="ARM repeat"/>
    <property type="match status" value="1"/>
</dbReference>
<comment type="caution">
    <text evidence="5">The sequence shown here is derived from an EMBL/GenBank/DDBJ whole genome shotgun (WGS) entry which is preliminary data.</text>
</comment>
<dbReference type="PANTHER" id="PTHR19316:SF18">
    <property type="entry name" value="HSP70-BINDING PROTEIN 1"/>
    <property type="match status" value="1"/>
</dbReference>
<dbReference type="Gene3D" id="1.25.10.10">
    <property type="entry name" value="Leucine-rich Repeat Variant"/>
    <property type="match status" value="1"/>
</dbReference>
<keyword evidence="2" id="KW-0677">Repeat</keyword>
<evidence type="ECO:0000313" key="5">
    <source>
        <dbReference type="EMBL" id="KAJ1913162.1"/>
    </source>
</evidence>